<gene>
    <name evidence="1" type="ORF">FRX31_029731</name>
</gene>
<dbReference type="EMBL" id="JABWDY010037075">
    <property type="protein sequence ID" value="KAF5180682.1"/>
    <property type="molecule type" value="Genomic_DNA"/>
</dbReference>
<accession>A0A7J6V8H0</accession>
<evidence type="ECO:0000313" key="2">
    <source>
        <dbReference type="Proteomes" id="UP000554482"/>
    </source>
</evidence>
<organism evidence="1 2">
    <name type="scientific">Thalictrum thalictroides</name>
    <name type="common">Rue-anemone</name>
    <name type="synonym">Anemone thalictroides</name>
    <dbReference type="NCBI Taxonomy" id="46969"/>
    <lineage>
        <taxon>Eukaryota</taxon>
        <taxon>Viridiplantae</taxon>
        <taxon>Streptophyta</taxon>
        <taxon>Embryophyta</taxon>
        <taxon>Tracheophyta</taxon>
        <taxon>Spermatophyta</taxon>
        <taxon>Magnoliopsida</taxon>
        <taxon>Ranunculales</taxon>
        <taxon>Ranunculaceae</taxon>
        <taxon>Thalictroideae</taxon>
        <taxon>Thalictrum</taxon>
    </lineage>
</organism>
<dbReference type="AlphaFoldDB" id="A0A7J6V8H0"/>
<reference evidence="1 2" key="1">
    <citation type="submission" date="2020-06" db="EMBL/GenBank/DDBJ databases">
        <title>Transcriptomic and genomic resources for Thalictrum thalictroides and T. hernandezii: Facilitating candidate gene discovery in an emerging model plant lineage.</title>
        <authorList>
            <person name="Arias T."/>
            <person name="Riano-Pachon D.M."/>
            <person name="Di Stilio V.S."/>
        </authorList>
    </citation>
    <scope>NUCLEOTIDE SEQUENCE [LARGE SCALE GENOMIC DNA]</scope>
    <source>
        <strain evidence="2">cv. WT478/WT964</strain>
        <tissue evidence="1">Leaves</tissue>
    </source>
</reference>
<name>A0A7J6V8H0_THATH</name>
<comment type="caution">
    <text evidence="1">The sequence shown here is derived from an EMBL/GenBank/DDBJ whole genome shotgun (WGS) entry which is preliminary data.</text>
</comment>
<dbReference type="Proteomes" id="UP000554482">
    <property type="component" value="Unassembled WGS sequence"/>
</dbReference>
<evidence type="ECO:0000313" key="1">
    <source>
        <dbReference type="EMBL" id="KAF5180682.1"/>
    </source>
</evidence>
<protein>
    <submittedName>
        <fullName evidence="1">Uncharacterized protein</fullName>
    </submittedName>
</protein>
<keyword evidence="2" id="KW-1185">Reference proteome</keyword>
<sequence>MACRVLLKQKNCTRGCHWNDFLFIKELIKTLVLVPASIKNISQMGQNLINLSKVDPLWCPRYSTDHP</sequence>
<proteinExistence type="predicted"/>